<dbReference type="STRING" id="1561998.A0A1I7TD68"/>
<evidence type="ECO:0000256" key="3">
    <source>
        <dbReference type="SAM" id="Phobius"/>
    </source>
</evidence>
<evidence type="ECO:0000313" key="5">
    <source>
        <dbReference type="WBParaSite" id="Csp11.Scaffold585.g4759.t1"/>
    </source>
</evidence>
<dbReference type="PANTHER" id="PTHR15715">
    <property type="entry name" value="CENTROSOMAL PROTEIN OF 170 KDA"/>
    <property type="match status" value="1"/>
</dbReference>
<evidence type="ECO:0000256" key="2">
    <source>
        <dbReference type="SAM" id="MobiDB-lite"/>
    </source>
</evidence>
<dbReference type="InterPro" id="IPR051176">
    <property type="entry name" value="Cent_Immune-Sig_Mod"/>
</dbReference>
<protein>
    <submittedName>
        <fullName evidence="5">HOOK domain-containing protein</fullName>
    </submittedName>
</protein>
<dbReference type="AlphaFoldDB" id="A0A1I7TD68"/>
<feature type="coiled-coil region" evidence="1">
    <location>
        <begin position="278"/>
        <end position="322"/>
    </location>
</feature>
<reference evidence="5" key="1">
    <citation type="submission" date="2016-11" db="UniProtKB">
        <authorList>
            <consortium name="WormBaseParasite"/>
        </authorList>
    </citation>
    <scope>IDENTIFICATION</scope>
</reference>
<sequence length="404" mass="45661">MQQYVSEAHHREKQREDKIAELMSIISANEKAAETAWKALVNEDRLLARIESLEAQLSILSNNNNPDKQKEELLKMIDEKTKFEAMTKEMVRRLIEENGETTSRLKDMERSLETTEQTYQQLKSRNEDLETALSETTEMYDTKASELEQTATDLLDKQKQLTTYEEKLTDLQQKNLKLSKSSVINETASGLSRLLATAINNGSFIDAPELHLLITTLKAASYLPPHSRDTPSSPDTSSASESELRTQLINGCKTSLEAETIDDEKEDERKQHDDRLAIEGYLKTILELQTKNRELEITVATMAENQRKLDNLNSEENDLVHDALEISPSGNSSFFPDVVKYSGFSTSSSSQMPLIQKQVTVIKKPDGLETLLLLVSLVPLLAFFLSAIAPIQKRFSNTSMRKED</sequence>
<dbReference type="CDD" id="cd21911">
    <property type="entry name" value="CC1_SLMAP"/>
    <property type="match status" value="1"/>
</dbReference>
<keyword evidence="1" id="KW-0175">Coiled coil</keyword>
<feature type="coiled-coil region" evidence="1">
    <location>
        <begin position="91"/>
        <end position="181"/>
    </location>
</feature>
<dbReference type="PANTHER" id="PTHR15715:SF37">
    <property type="entry name" value="LD47843P"/>
    <property type="match status" value="1"/>
</dbReference>
<accession>A0A1I7TD68</accession>
<keyword evidence="3" id="KW-1133">Transmembrane helix</keyword>
<feature type="region of interest" description="Disordered" evidence="2">
    <location>
        <begin position="225"/>
        <end position="245"/>
    </location>
</feature>
<name>A0A1I7TD68_9PELO</name>
<feature type="transmembrane region" description="Helical" evidence="3">
    <location>
        <begin position="371"/>
        <end position="391"/>
    </location>
</feature>
<dbReference type="eggNOG" id="KOG3872">
    <property type="taxonomic scope" value="Eukaryota"/>
</dbReference>
<feature type="compositionally biased region" description="Low complexity" evidence="2">
    <location>
        <begin position="230"/>
        <end position="241"/>
    </location>
</feature>
<proteinExistence type="predicted"/>
<keyword evidence="3" id="KW-0812">Transmembrane</keyword>
<keyword evidence="4" id="KW-1185">Reference proteome</keyword>
<evidence type="ECO:0000313" key="4">
    <source>
        <dbReference type="Proteomes" id="UP000095282"/>
    </source>
</evidence>
<keyword evidence="3" id="KW-0472">Membrane</keyword>
<dbReference type="WBParaSite" id="Csp11.Scaffold585.g4759.t1">
    <property type="protein sequence ID" value="Csp11.Scaffold585.g4759.t1"/>
    <property type="gene ID" value="Csp11.Scaffold585.g4759"/>
</dbReference>
<dbReference type="Proteomes" id="UP000095282">
    <property type="component" value="Unplaced"/>
</dbReference>
<evidence type="ECO:0000256" key="1">
    <source>
        <dbReference type="SAM" id="Coils"/>
    </source>
</evidence>
<organism evidence="4 5">
    <name type="scientific">Caenorhabditis tropicalis</name>
    <dbReference type="NCBI Taxonomy" id="1561998"/>
    <lineage>
        <taxon>Eukaryota</taxon>
        <taxon>Metazoa</taxon>
        <taxon>Ecdysozoa</taxon>
        <taxon>Nematoda</taxon>
        <taxon>Chromadorea</taxon>
        <taxon>Rhabditida</taxon>
        <taxon>Rhabditina</taxon>
        <taxon>Rhabditomorpha</taxon>
        <taxon>Rhabditoidea</taxon>
        <taxon>Rhabditidae</taxon>
        <taxon>Peloderinae</taxon>
        <taxon>Caenorhabditis</taxon>
    </lineage>
</organism>